<dbReference type="OrthoDB" id="567237at2759"/>
<dbReference type="Proteomes" id="UP000008141">
    <property type="component" value="Unassembled WGS sequence"/>
</dbReference>
<dbReference type="CDD" id="cd08892">
    <property type="entry name" value="SRPBCC_Aha1"/>
    <property type="match status" value="1"/>
</dbReference>
<dbReference type="GO" id="GO:0005829">
    <property type="term" value="C:cytosol"/>
    <property type="evidence" value="ECO:0007669"/>
    <property type="project" value="TreeGrafter"/>
</dbReference>
<dbReference type="SUPFAM" id="SSF103111">
    <property type="entry name" value="Activator of Hsp90 ATPase, Aha1"/>
    <property type="match status" value="1"/>
</dbReference>
<dbReference type="EMBL" id="GL433850">
    <property type="protein sequence ID" value="EFN53803.1"/>
    <property type="molecule type" value="Genomic_DNA"/>
</dbReference>
<dbReference type="PANTHER" id="PTHR13009">
    <property type="entry name" value="HEAT SHOCK PROTEIN 90 HSP90 CO-CHAPERONE AHA-1"/>
    <property type="match status" value="1"/>
</dbReference>
<dbReference type="InterPro" id="IPR036338">
    <property type="entry name" value="Aha1"/>
</dbReference>
<gene>
    <name evidence="4" type="ORF">CHLNCDRAFT_53624</name>
</gene>
<dbReference type="InParanoid" id="E1ZKG7"/>
<dbReference type="eggNOG" id="KOG2936">
    <property type="taxonomic scope" value="Eukaryota"/>
</dbReference>
<dbReference type="PANTHER" id="PTHR13009:SF8">
    <property type="entry name" value="AHA1 DOMAIN-CONTAINING PROTEIN"/>
    <property type="match status" value="1"/>
</dbReference>
<proteinExistence type="inferred from homology"/>
<dbReference type="AlphaFoldDB" id="E1ZKG7"/>
<dbReference type="Pfam" id="PF09229">
    <property type="entry name" value="Aha1_N"/>
    <property type="match status" value="1"/>
</dbReference>
<dbReference type="GO" id="GO:0006457">
    <property type="term" value="P:protein folding"/>
    <property type="evidence" value="ECO:0007669"/>
    <property type="project" value="TreeGrafter"/>
</dbReference>
<dbReference type="RefSeq" id="XP_005845905.1">
    <property type="nucleotide sequence ID" value="XM_005845843.1"/>
</dbReference>
<protein>
    <recommendedName>
        <fullName evidence="3">Activator of Hsp90 ATPase AHSA1-like N-terminal domain-containing protein</fullName>
    </recommendedName>
</protein>
<evidence type="ECO:0000256" key="1">
    <source>
        <dbReference type="ARBA" id="ARBA00006817"/>
    </source>
</evidence>
<dbReference type="GeneID" id="17353079"/>
<reference evidence="4 5" key="1">
    <citation type="journal article" date="2010" name="Plant Cell">
        <title>The Chlorella variabilis NC64A genome reveals adaptation to photosymbiosis, coevolution with viruses, and cryptic sex.</title>
        <authorList>
            <person name="Blanc G."/>
            <person name="Duncan G."/>
            <person name="Agarkova I."/>
            <person name="Borodovsky M."/>
            <person name="Gurnon J."/>
            <person name="Kuo A."/>
            <person name="Lindquist E."/>
            <person name="Lucas S."/>
            <person name="Pangilinan J."/>
            <person name="Polle J."/>
            <person name="Salamov A."/>
            <person name="Terry A."/>
            <person name="Yamada T."/>
            <person name="Dunigan D.D."/>
            <person name="Grigoriev I.V."/>
            <person name="Claverie J.M."/>
            <person name="Van Etten J.L."/>
        </authorList>
    </citation>
    <scope>NUCLEOTIDE SEQUENCE [LARGE SCALE GENOMIC DNA]</scope>
    <source>
        <strain evidence="4 5">NC64A</strain>
    </source>
</reference>
<dbReference type="InterPro" id="IPR013538">
    <property type="entry name" value="ASHA1/2-like_C"/>
</dbReference>
<feature type="domain" description="Activator of Hsp90 ATPase AHSA1-like N-terminal" evidence="3">
    <location>
        <begin position="30"/>
        <end position="194"/>
    </location>
</feature>
<evidence type="ECO:0000259" key="3">
    <source>
        <dbReference type="SMART" id="SM01000"/>
    </source>
</evidence>
<dbReference type="FunCoup" id="E1ZKG7">
    <property type="interactions" value="1926"/>
</dbReference>
<dbReference type="InterPro" id="IPR015310">
    <property type="entry name" value="AHSA1-like_N"/>
</dbReference>
<evidence type="ECO:0000313" key="4">
    <source>
        <dbReference type="EMBL" id="EFN53803.1"/>
    </source>
</evidence>
<dbReference type="GO" id="GO:0001671">
    <property type="term" value="F:ATPase activator activity"/>
    <property type="evidence" value="ECO:0007669"/>
    <property type="project" value="InterPro"/>
</dbReference>
<accession>E1ZKG7</accession>
<dbReference type="InterPro" id="IPR023393">
    <property type="entry name" value="START-like_dom_sf"/>
</dbReference>
<evidence type="ECO:0000256" key="2">
    <source>
        <dbReference type="SAM" id="MobiDB-lite"/>
    </source>
</evidence>
<dbReference type="GO" id="GO:0051087">
    <property type="term" value="F:protein-folding chaperone binding"/>
    <property type="evidence" value="ECO:0007669"/>
    <property type="project" value="InterPro"/>
</dbReference>
<dbReference type="Gene3D" id="3.15.10.20">
    <property type="entry name" value="Activator of Hsp90 ATPase Aha1, N-terminal domain"/>
    <property type="match status" value="1"/>
</dbReference>
<dbReference type="KEGG" id="cvr:CHLNCDRAFT_53624"/>
<dbReference type="OMA" id="GDCEVNQ"/>
<feature type="region of interest" description="Disordered" evidence="2">
    <location>
        <begin position="236"/>
        <end position="256"/>
    </location>
</feature>
<evidence type="ECO:0000313" key="5">
    <source>
        <dbReference type="Proteomes" id="UP000008141"/>
    </source>
</evidence>
<organism evidence="5">
    <name type="scientific">Chlorella variabilis</name>
    <name type="common">Green alga</name>
    <dbReference type="NCBI Taxonomy" id="554065"/>
    <lineage>
        <taxon>Eukaryota</taxon>
        <taxon>Viridiplantae</taxon>
        <taxon>Chlorophyta</taxon>
        <taxon>core chlorophytes</taxon>
        <taxon>Trebouxiophyceae</taxon>
        <taxon>Chlorellales</taxon>
        <taxon>Chlorellaceae</taxon>
        <taxon>Chlorella clade</taxon>
        <taxon>Chlorella</taxon>
    </lineage>
</organism>
<sequence length="393" mass="41300">MAKWGEGDARWQVADLGEAGRNVNAWHWVEKDALPWSRERLQELLGSADLAPGSGLAVRGTGLKSCEGEAVVNNRKNKIIAAYELAVVVGWECVGEDGGTVAGELRMPYISEENHDEDPELQARCGSSSCAGGALAWAAAGGGPPPVAADLPGRGSHVAVTSEGPAAQKAKEAILSSGKKVIYDAVATFVQELRAGGPMRSGVAQPKAAPAQSVDAAVAAAAGEANGSSAPAAAAATQPVAAAEKENATETPAGSGHSIELREKFFAGAAELFECFTVAPRMMAFSQSPAEAQPQPGGRFSMFGGSVQGVYREVQPNSRILLDWRFSNWEDGVFSRLELCFDEPDKGNTTVTLKQTGIPDADRFGNHDVVGVTEAGWRQQVFDRIRRVFGYGC</sequence>
<comment type="similarity">
    <text evidence="1">Belongs to the AHA1 family.</text>
</comment>
<dbReference type="SMART" id="SM01000">
    <property type="entry name" value="Aha1_N"/>
    <property type="match status" value="1"/>
</dbReference>
<dbReference type="STRING" id="554065.E1ZKG7"/>
<keyword evidence="5" id="KW-1185">Reference proteome</keyword>
<dbReference type="SUPFAM" id="SSF55961">
    <property type="entry name" value="Bet v1-like"/>
    <property type="match status" value="1"/>
</dbReference>
<name>E1ZKG7_CHLVA</name>
<dbReference type="Gene3D" id="3.30.530.20">
    <property type="match status" value="1"/>
</dbReference>
<dbReference type="Pfam" id="PF08327">
    <property type="entry name" value="AHSA1"/>
    <property type="match status" value="1"/>
</dbReference>